<feature type="region of interest" description="Disordered" evidence="1">
    <location>
        <begin position="1"/>
        <end position="44"/>
    </location>
</feature>
<evidence type="ECO:0000313" key="3">
    <source>
        <dbReference type="Proteomes" id="UP000799640"/>
    </source>
</evidence>
<proteinExistence type="predicted"/>
<organism evidence="2 3">
    <name type="scientific">Trichodelitschia bisporula</name>
    <dbReference type="NCBI Taxonomy" id="703511"/>
    <lineage>
        <taxon>Eukaryota</taxon>
        <taxon>Fungi</taxon>
        <taxon>Dikarya</taxon>
        <taxon>Ascomycota</taxon>
        <taxon>Pezizomycotina</taxon>
        <taxon>Dothideomycetes</taxon>
        <taxon>Dothideomycetes incertae sedis</taxon>
        <taxon>Phaeotrichales</taxon>
        <taxon>Phaeotrichaceae</taxon>
        <taxon>Trichodelitschia</taxon>
    </lineage>
</organism>
<keyword evidence="3" id="KW-1185">Reference proteome</keyword>
<dbReference type="Proteomes" id="UP000799640">
    <property type="component" value="Unassembled WGS sequence"/>
</dbReference>
<protein>
    <submittedName>
        <fullName evidence="2">Uncharacterized protein</fullName>
    </submittedName>
</protein>
<dbReference type="EMBL" id="ML996691">
    <property type="protein sequence ID" value="KAF2402145.1"/>
    <property type="molecule type" value="Genomic_DNA"/>
</dbReference>
<accession>A0A6G1I2E1</accession>
<reference evidence="2" key="1">
    <citation type="journal article" date="2020" name="Stud. Mycol.">
        <title>101 Dothideomycetes genomes: a test case for predicting lifestyles and emergence of pathogens.</title>
        <authorList>
            <person name="Haridas S."/>
            <person name="Albert R."/>
            <person name="Binder M."/>
            <person name="Bloem J."/>
            <person name="Labutti K."/>
            <person name="Salamov A."/>
            <person name="Andreopoulos B."/>
            <person name="Baker S."/>
            <person name="Barry K."/>
            <person name="Bills G."/>
            <person name="Bluhm B."/>
            <person name="Cannon C."/>
            <person name="Castanera R."/>
            <person name="Culley D."/>
            <person name="Daum C."/>
            <person name="Ezra D."/>
            <person name="Gonzalez J."/>
            <person name="Henrissat B."/>
            <person name="Kuo A."/>
            <person name="Liang C."/>
            <person name="Lipzen A."/>
            <person name="Lutzoni F."/>
            <person name="Magnuson J."/>
            <person name="Mondo S."/>
            <person name="Nolan M."/>
            <person name="Ohm R."/>
            <person name="Pangilinan J."/>
            <person name="Park H.-J."/>
            <person name="Ramirez L."/>
            <person name="Alfaro M."/>
            <person name="Sun H."/>
            <person name="Tritt A."/>
            <person name="Yoshinaga Y."/>
            <person name="Zwiers L.-H."/>
            <person name="Turgeon B."/>
            <person name="Goodwin S."/>
            <person name="Spatafora J."/>
            <person name="Crous P."/>
            <person name="Grigoriev I."/>
        </authorList>
    </citation>
    <scope>NUCLEOTIDE SEQUENCE</scope>
    <source>
        <strain evidence="2">CBS 262.69</strain>
    </source>
</reference>
<sequence length="185" mass="21416">MEQNSSDVSMSERPAKKQRTKQLPVQRPRRPLEPPGAPKKQLSPPMMVQLKKEWARADELERRLRECDSLTGLSQFHELSRSTERCPAEGLEGPAYQRTIRAVKLVKKTTNSKRLFSALQIVQDGFNRNEQLRQQQQEELAQDLKKIYCAVALRGYCCSMSDICESLRAPDGQYFLSLWHVFTEY</sequence>
<evidence type="ECO:0000313" key="2">
    <source>
        <dbReference type="EMBL" id="KAF2402145.1"/>
    </source>
</evidence>
<name>A0A6G1I2E1_9PEZI</name>
<dbReference type="AlphaFoldDB" id="A0A6G1I2E1"/>
<evidence type="ECO:0000256" key="1">
    <source>
        <dbReference type="SAM" id="MobiDB-lite"/>
    </source>
</evidence>
<gene>
    <name evidence="2" type="ORF">EJ06DRAFT_520223</name>
</gene>